<gene>
    <name evidence="2" type="ORF">FH966_01420</name>
</gene>
<feature type="coiled-coil region" evidence="1">
    <location>
        <begin position="34"/>
        <end position="61"/>
    </location>
</feature>
<reference evidence="2 3" key="1">
    <citation type="submission" date="2019-07" db="EMBL/GenBank/DDBJ databases">
        <title>Genomic analysis of Lentibacillus sp. NKC851-2.</title>
        <authorList>
            <person name="Oh Y.J."/>
        </authorList>
    </citation>
    <scope>NUCLEOTIDE SEQUENCE [LARGE SCALE GENOMIC DNA]</scope>
    <source>
        <strain evidence="2 3">NKC851-2</strain>
    </source>
</reference>
<dbReference type="AlphaFoldDB" id="A0A549YF34"/>
<dbReference type="InterPro" id="IPR014717">
    <property type="entry name" value="Transl_elong_EF1B/ribsomal_bS6"/>
</dbReference>
<organism evidence="2 3">
    <name type="scientific">Lentibacillus cibarius</name>
    <dbReference type="NCBI Taxonomy" id="2583219"/>
    <lineage>
        <taxon>Bacteria</taxon>
        <taxon>Bacillati</taxon>
        <taxon>Bacillota</taxon>
        <taxon>Bacilli</taxon>
        <taxon>Bacillales</taxon>
        <taxon>Bacillaceae</taxon>
        <taxon>Lentibacillus</taxon>
    </lineage>
</organism>
<keyword evidence="1" id="KW-0175">Coiled coil</keyword>
<dbReference type="Gene3D" id="3.30.70.60">
    <property type="match status" value="1"/>
</dbReference>
<sequence length="172" mass="19132">MRMLTNWNRSHTLILILLIAFAAFLYVAGYRMIIQPLQNDLASTEEQVDLYERQVNQLEKQDQPMDESLQQVTKQVPADKKPDAVLNELRQMANKTNVVIESIASSGSSAAEEGDLSNAGYMLEVSGANINEINAFLKAVQKGERFMRIDTISVEQGDSANLSVEIATFYSG</sequence>
<dbReference type="EMBL" id="VJMZ01000001">
    <property type="protein sequence ID" value="TRM10485.1"/>
    <property type="molecule type" value="Genomic_DNA"/>
</dbReference>
<evidence type="ECO:0008006" key="4">
    <source>
        <dbReference type="Google" id="ProtNLM"/>
    </source>
</evidence>
<dbReference type="Pfam" id="PF04350">
    <property type="entry name" value="PilO"/>
    <property type="match status" value="1"/>
</dbReference>
<comment type="caution">
    <text evidence="2">The sequence shown here is derived from an EMBL/GenBank/DDBJ whole genome shotgun (WGS) entry which is preliminary data.</text>
</comment>
<dbReference type="GO" id="GO:0043683">
    <property type="term" value="P:type IV pilus assembly"/>
    <property type="evidence" value="ECO:0007669"/>
    <property type="project" value="InterPro"/>
</dbReference>
<name>A0A549YF34_9BACI</name>
<evidence type="ECO:0000313" key="2">
    <source>
        <dbReference type="EMBL" id="TRM10485.1"/>
    </source>
</evidence>
<dbReference type="InterPro" id="IPR007445">
    <property type="entry name" value="PilO"/>
</dbReference>
<evidence type="ECO:0000256" key="1">
    <source>
        <dbReference type="SAM" id="Coils"/>
    </source>
</evidence>
<evidence type="ECO:0000313" key="3">
    <source>
        <dbReference type="Proteomes" id="UP000319280"/>
    </source>
</evidence>
<keyword evidence="3" id="KW-1185">Reference proteome</keyword>
<accession>A0A549YF34</accession>
<proteinExistence type="predicted"/>
<dbReference type="Proteomes" id="UP000319280">
    <property type="component" value="Unassembled WGS sequence"/>
</dbReference>
<protein>
    <recommendedName>
        <fullName evidence="4">Type 4a pilus biogenesis protein PilO</fullName>
    </recommendedName>
</protein>
<dbReference type="GO" id="GO:0043107">
    <property type="term" value="P:type IV pilus-dependent motility"/>
    <property type="evidence" value="ECO:0007669"/>
    <property type="project" value="InterPro"/>
</dbReference>